<reference evidence="1" key="1">
    <citation type="journal article" date="2013" name="Genetics">
        <title>The draft genome and transcriptome of Panagrellus redivivus are shaped by the harsh demands of a free-living lifestyle.</title>
        <authorList>
            <person name="Srinivasan J."/>
            <person name="Dillman A.R."/>
            <person name="Macchietto M.G."/>
            <person name="Heikkinen L."/>
            <person name="Lakso M."/>
            <person name="Fracchia K.M."/>
            <person name="Antoshechkin I."/>
            <person name="Mortazavi A."/>
            <person name="Wong G."/>
            <person name="Sternberg P.W."/>
        </authorList>
    </citation>
    <scope>NUCLEOTIDE SEQUENCE [LARGE SCALE GENOMIC DNA]</scope>
    <source>
        <strain evidence="1">MT8872</strain>
    </source>
</reference>
<dbReference type="Proteomes" id="UP000492821">
    <property type="component" value="Unassembled WGS sequence"/>
</dbReference>
<dbReference type="InterPro" id="IPR029063">
    <property type="entry name" value="SAM-dependent_MTases_sf"/>
</dbReference>
<reference evidence="2" key="2">
    <citation type="submission" date="2020-10" db="UniProtKB">
        <authorList>
            <consortium name="WormBaseParasite"/>
        </authorList>
    </citation>
    <scope>IDENTIFICATION</scope>
</reference>
<evidence type="ECO:0000313" key="1">
    <source>
        <dbReference type="Proteomes" id="UP000492821"/>
    </source>
</evidence>
<keyword evidence="1" id="KW-1185">Reference proteome</keyword>
<dbReference type="Gene3D" id="3.40.50.150">
    <property type="entry name" value="Vaccinia Virus protein VP39"/>
    <property type="match status" value="1"/>
</dbReference>
<dbReference type="WBParaSite" id="Pan_g5101.t1">
    <property type="protein sequence ID" value="Pan_g5101.t1"/>
    <property type="gene ID" value="Pan_g5101"/>
</dbReference>
<organism evidence="1 2">
    <name type="scientific">Panagrellus redivivus</name>
    <name type="common">Microworm</name>
    <dbReference type="NCBI Taxonomy" id="6233"/>
    <lineage>
        <taxon>Eukaryota</taxon>
        <taxon>Metazoa</taxon>
        <taxon>Ecdysozoa</taxon>
        <taxon>Nematoda</taxon>
        <taxon>Chromadorea</taxon>
        <taxon>Rhabditida</taxon>
        <taxon>Tylenchina</taxon>
        <taxon>Panagrolaimomorpha</taxon>
        <taxon>Panagrolaimoidea</taxon>
        <taxon>Panagrolaimidae</taxon>
        <taxon>Panagrellus</taxon>
    </lineage>
</organism>
<proteinExistence type="predicted"/>
<evidence type="ECO:0000313" key="2">
    <source>
        <dbReference type="WBParaSite" id="Pan_g5101.t1"/>
    </source>
</evidence>
<sequence>MEGIWKHVWPCSEYLGSYLNGNPEIVKNKKCLELGAGATAILSIIALQNGAKSVVITDKYGPDDTPERQRIPALQRDNIKLNCKPDQVDRACFEPLNWADLATTKRVLTTHCNGGLDVVLGADVFYDPSVFIVLLDTVKAILDVFPKAEFYFAYQNRKPQPDDSNPTVAPL</sequence>
<name>A0A7E4VZD3_PANRE</name>
<protein>
    <submittedName>
        <fullName evidence="2">Methyltransferase</fullName>
    </submittedName>
</protein>
<dbReference type="Pfam" id="PF10294">
    <property type="entry name" value="Methyltransf_16"/>
    <property type="match status" value="1"/>
</dbReference>
<dbReference type="AlphaFoldDB" id="A0A7E4VZD3"/>
<dbReference type="InterPro" id="IPR019410">
    <property type="entry name" value="Methyltransf_16"/>
</dbReference>
<dbReference type="PANTHER" id="PTHR14614">
    <property type="entry name" value="HEPATOCELLULAR CARCINOMA-ASSOCIATED ANTIGEN"/>
    <property type="match status" value="1"/>
</dbReference>
<dbReference type="SUPFAM" id="SSF53335">
    <property type="entry name" value="S-adenosyl-L-methionine-dependent methyltransferases"/>
    <property type="match status" value="1"/>
</dbReference>
<accession>A0A7E4VZD3</accession>